<evidence type="ECO:0000313" key="2">
    <source>
        <dbReference type="Proteomes" id="UP000479710"/>
    </source>
</evidence>
<name>A0A6G1CUK1_9ORYZ</name>
<reference evidence="1 2" key="1">
    <citation type="submission" date="2019-11" db="EMBL/GenBank/DDBJ databases">
        <title>Whole genome sequence of Oryza granulata.</title>
        <authorList>
            <person name="Li W."/>
        </authorList>
    </citation>
    <scope>NUCLEOTIDE SEQUENCE [LARGE SCALE GENOMIC DNA]</scope>
    <source>
        <strain evidence="2">cv. Menghai</strain>
        <tissue evidence="1">Leaf</tissue>
    </source>
</reference>
<dbReference type="AlphaFoldDB" id="A0A6G1CUK1"/>
<dbReference type="Proteomes" id="UP000479710">
    <property type="component" value="Unassembled WGS sequence"/>
</dbReference>
<organism evidence="1 2">
    <name type="scientific">Oryza meyeriana var. granulata</name>
    <dbReference type="NCBI Taxonomy" id="110450"/>
    <lineage>
        <taxon>Eukaryota</taxon>
        <taxon>Viridiplantae</taxon>
        <taxon>Streptophyta</taxon>
        <taxon>Embryophyta</taxon>
        <taxon>Tracheophyta</taxon>
        <taxon>Spermatophyta</taxon>
        <taxon>Magnoliopsida</taxon>
        <taxon>Liliopsida</taxon>
        <taxon>Poales</taxon>
        <taxon>Poaceae</taxon>
        <taxon>BOP clade</taxon>
        <taxon>Oryzoideae</taxon>
        <taxon>Oryzeae</taxon>
        <taxon>Oryzinae</taxon>
        <taxon>Oryza</taxon>
        <taxon>Oryza meyeriana</taxon>
    </lineage>
</organism>
<keyword evidence="2" id="KW-1185">Reference proteome</keyword>
<dbReference type="EMBL" id="SPHZ02000008">
    <property type="protein sequence ID" value="KAF0903807.1"/>
    <property type="molecule type" value="Genomic_DNA"/>
</dbReference>
<evidence type="ECO:0000313" key="1">
    <source>
        <dbReference type="EMBL" id="KAF0903807.1"/>
    </source>
</evidence>
<gene>
    <name evidence="1" type="ORF">E2562_029912</name>
</gene>
<accession>A0A6G1CUK1</accession>
<proteinExistence type="predicted"/>
<protein>
    <submittedName>
        <fullName evidence="1">Uncharacterized protein</fullName>
    </submittedName>
</protein>
<comment type="caution">
    <text evidence="1">The sequence shown here is derived from an EMBL/GenBank/DDBJ whole genome shotgun (WGS) entry which is preliminary data.</text>
</comment>
<sequence>MVDGGGEETCWWRWHEWLSDQGVLGSGGMDARGATTAMMETGRSERRAVGSLMPSEKVSSAVTGVDRFIPVLNVLSDDEQL</sequence>